<keyword evidence="14" id="KW-1185">Reference proteome</keyword>
<dbReference type="Gene3D" id="3.30.1150.10">
    <property type="match status" value="1"/>
</dbReference>
<dbReference type="AlphaFoldDB" id="A0AA86MEF9"/>
<evidence type="ECO:0000256" key="9">
    <source>
        <dbReference type="ARBA" id="ARBA00023136"/>
    </source>
</evidence>
<evidence type="ECO:0000313" key="14">
    <source>
        <dbReference type="Proteomes" id="UP001329151"/>
    </source>
</evidence>
<organism evidence="13 14">
    <name type="scientific">Limnobacter thiooxidans</name>
    <dbReference type="NCBI Taxonomy" id="131080"/>
    <lineage>
        <taxon>Bacteria</taxon>
        <taxon>Pseudomonadati</taxon>
        <taxon>Pseudomonadota</taxon>
        <taxon>Betaproteobacteria</taxon>
        <taxon>Burkholderiales</taxon>
        <taxon>Burkholderiaceae</taxon>
        <taxon>Limnobacter</taxon>
    </lineage>
</organism>
<evidence type="ECO:0000256" key="10">
    <source>
        <dbReference type="RuleBase" id="RU362123"/>
    </source>
</evidence>
<keyword evidence="9" id="KW-0472">Membrane</keyword>
<evidence type="ECO:0000256" key="6">
    <source>
        <dbReference type="ARBA" id="ARBA00022692"/>
    </source>
</evidence>
<dbReference type="GO" id="GO:0031992">
    <property type="term" value="F:energy transducer activity"/>
    <property type="evidence" value="ECO:0007669"/>
    <property type="project" value="InterPro"/>
</dbReference>
<evidence type="ECO:0000256" key="5">
    <source>
        <dbReference type="ARBA" id="ARBA00022519"/>
    </source>
</evidence>
<dbReference type="NCBIfam" id="TIGR01352">
    <property type="entry name" value="tonB_Cterm"/>
    <property type="match status" value="1"/>
</dbReference>
<dbReference type="InterPro" id="IPR006260">
    <property type="entry name" value="TonB/TolA_C"/>
</dbReference>
<feature type="region of interest" description="Disordered" evidence="11">
    <location>
        <begin position="72"/>
        <end position="140"/>
    </location>
</feature>
<dbReference type="Proteomes" id="UP001329151">
    <property type="component" value="Chromosome"/>
</dbReference>
<dbReference type="KEGG" id="lto:RGQ30_24970"/>
<proteinExistence type="inferred from homology"/>
<dbReference type="GO" id="GO:0098797">
    <property type="term" value="C:plasma membrane protein complex"/>
    <property type="evidence" value="ECO:0007669"/>
    <property type="project" value="TreeGrafter"/>
</dbReference>
<dbReference type="Pfam" id="PF03544">
    <property type="entry name" value="TonB_C"/>
    <property type="match status" value="1"/>
</dbReference>
<evidence type="ECO:0000256" key="8">
    <source>
        <dbReference type="ARBA" id="ARBA00022989"/>
    </source>
</evidence>
<evidence type="ECO:0000256" key="11">
    <source>
        <dbReference type="SAM" id="MobiDB-lite"/>
    </source>
</evidence>
<evidence type="ECO:0000256" key="2">
    <source>
        <dbReference type="ARBA" id="ARBA00006555"/>
    </source>
</evidence>
<evidence type="ECO:0000256" key="1">
    <source>
        <dbReference type="ARBA" id="ARBA00004383"/>
    </source>
</evidence>
<evidence type="ECO:0000259" key="12">
    <source>
        <dbReference type="PROSITE" id="PS52015"/>
    </source>
</evidence>
<dbReference type="PRINTS" id="PR01374">
    <property type="entry name" value="TONBPROTEIN"/>
</dbReference>
<dbReference type="PANTHER" id="PTHR33446:SF2">
    <property type="entry name" value="PROTEIN TONB"/>
    <property type="match status" value="1"/>
</dbReference>
<evidence type="ECO:0000256" key="3">
    <source>
        <dbReference type="ARBA" id="ARBA00022448"/>
    </source>
</evidence>
<reference evidence="13 14" key="1">
    <citation type="submission" date="2023-10" db="EMBL/GenBank/DDBJ databases">
        <title>Complete Genome Sequence of Limnobacter thiooxidans CS-K2T, Isolated from freshwater lake sediments in Bavaria, Germany.</title>
        <authorList>
            <person name="Naruki M."/>
            <person name="Watanabe A."/>
            <person name="Warashina T."/>
            <person name="Morita T."/>
            <person name="Arakawa K."/>
        </authorList>
    </citation>
    <scope>NUCLEOTIDE SEQUENCE [LARGE SCALE GENOMIC DNA]</scope>
    <source>
        <strain evidence="13 14">CS-K2</strain>
    </source>
</reference>
<dbReference type="EMBL" id="AP028947">
    <property type="protein sequence ID" value="BET26996.1"/>
    <property type="molecule type" value="Genomic_DNA"/>
</dbReference>
<dbReference type="GO" id="GO:0030288">
    <property type="term" value="C:outer membrane-bounded periplasmic space"/>
    <property type="evidence" value="ECO:0007669"/>
    <property type="project" value="InterPro"/>
</dbReference>
<dbReference type="GO" id="GO:0015891">
    <property type="term" value="P:siderophore transport"/>
    <property type="evidence" value="ECO:0007669"/>
    <property type="project" value="InterPro"/>
</dbReference>
<feature type="domain" description="TonB C-terminal" evidence="12">
    <location>
        <begin position="153"/>
        <end position="243"/>
    </location>
</feature>
<accession>A0AA86MEF9</accession>
<gene>
    <name evidence="13" type="ORF">RGQ30_24970</name>
</gene>
<dbReference type="GO" id="GO:0015031">
    <property type="term" value="P:protein transport"/>
    <property type="evidence" value="ECO:0007669"/>
    <property type="project" value="UniProtKB-UniRule"/>
</dbReference>
<keyword evidence="7 10" id="KW-0653">Protein transport</keyword>
<comment type="similarity">
    <text evidence="2 10">Belongs to the TonB family.</text>
</comment>
<keyword evidence="3 10" id="KW-0813">Transport</keyword>
<comment type="subcellular location">
    <subcellularLocation>
        <location evidence="1 10">Cell inner membrane</location>
        <topology evidence="1 10">Single-pass membrane protein</topology>
        <orientation evidence="1 10">Periplasmic side</orientation>
    </subcellularLocation>
</comment>
<protein>
    <recommendedName>
        <fullName evidence="10">Protein TonB</fullName>
    </recommendedName>
</protein>
<comment type="function">
    <text evidence="10">Interacts with outer membrane receptor proteins that carry out high-affinity binding and energy dependent uptake into the periplasmic space of specific substrates. It could act to transduce energy from the cytoplasmic membrane to specific energy-requiring processes in the outer membrane, resulting in the release into the periplasm of ligands bound by these outer membrane proteins.</text>
</comment>
<dbReference type="InterPro" id="IPR037682">
    <property type="entry name" value="TonB_C"/>
</dbReference>
<name>A0AA86MEF9_9BURK</name>
<dbReference type="GO" id="GO:0055085">
    <property type="term" value="P:transmembrane transport"/>
    <property type="evidence" value="ECO:0007669"/>
    <property type="project" value="InterPro"/>
</dbReference>
<dbReference type="PANTHER" id="PTHR33446">
    <property type="entry name" value="PROTEIN TONB-RELATED"/>
    <property type="match status" value="1"/>
</dbReference>
<keyword evidence="8" id="KW-1133">Transmembrane helix</keyword>
<keyword evidence="10" id="KW-0735">Signal-anchor</keyword>
<feature type="compositionally biased region" description="Low complexity" evidence="11">
    <location>
        <begin position="119"/>
        <end position="131"/>
    </location>
</feature>
<keyword evidence="5 10" id="KW-0997">Cell inner membrane</keyword>
<dbReference type="InterPro" id="IPR051045">
    <property type="entry name" value="TonB-dependent_transducer"/>
</dbReference>
<dbReference type="InterPro" id="IPR003538">
    <property type="entry name" value="TonB"/>
</dbReference>
<keyword evidence="4 10" id="KW-1003">Cell membrane</keyword>
<sequence>MTTETANRSLQHEVSRVFSNMPTEWQPKQWLLYGALALTTHACLIVLGKNVEYEAPEQFMRTVNIEFTKPPVEVPKPQVLPPEPKPVKKVEQKPVTKPEPKPAVDNKPAAAPENRPLQSAETSTSSAELSLPAARPVPADVPLRDNVTETVTPARGSAGYLNNPAPSYPNIARNQGWEGRVLLKVKVLANGKPESIEIQSSSGRKALDEAALSAVKQWTFSPAKRGETAIEAWVTVPIEFKLG</sequence>
<feature type="compositionally biased region" description="Pro residues" evidence="11">
    <location>
        <begin position="72"/>
        <end position="84"/>
    </location>
</feature>
<evidence type="ECO:0000313" key="13">
    <source>
        <dbReference type="EMBL" id="BET26996.1"/>
    </source>
</evidence>
<dbReference type="SUPFAM" id="SSF74653">
    <property type="entry name" value="TolA/TonB C-terminal domain"/>
    <property type="match status" value="1"/>
</dbReference>
<evidence type="ECO:0000256" key="7">
    <source>
        <dbReference type="ARBA" id="ARBA00022927"/>
    </source>
</evidence>
<dbReference type="PROSITE" id="PS52015">
    <property type="entry name" value="TONB_CTD"/>
    <property type="match status" value="1"/>
</dbReference>
<evidence type="ECO:0000256" key="4">
    <source>
        <dbReference type="ARBA" id="ARBA00022475"/>
    </source>
</evidence>
<feature type="compositionally biased region" description="Basic and acidic residues" evidence="11">
    <location>
        <begin position="85"/>
        <end position="104"/>
    </location>
</feature>
<dbReference type="RefSeq" id="WP_130557881.1">
    <property type="nucleotide sequence ID" value="NZ_AP028947.1"/>
</dbReference>
<keyword evidence="6" id="KW-0812">Transmembrane</keyword>